<comment type="caution">
    <text evidence="1">The sequence shown here is derived from an EMBL/GenBank/DDBJ whole genome shotgun (WGS) entry which is preliminary data.</text>
</comment>
<dbReference type="EMBL" id="JACJPW010000023">
    <property type="protein sequence ID" value="MBD2181643.1"/>
    <property type="molecule type" value="Genomic_DNA"/>
</dbReference>
<organism evidence="1 2">
    <name type="scientific">Aerosakkonema funiforme FACHB-1375</name>
    <dbReference type="NCBI Taxonomy" id="2949571"/>
    <lineage>
        <taxon>Bacteria</taxon>
        <taxon>Bacillati</taxon>
        <taxon>Cyanobacteriota</taxon>
        <taxon>Cyanophyceae</taxon>
        <taxon>Oscillatoriophycideae</taxon>
        <taxon>Aerosakkonematales</taxon>
        <taxon>Aerosakkonemataceae</taxon>
        <taxon>Aerosakkonema</taxon>
    </lineage>
</organism>
<sequence>MRKVAESKNHPEIEQVILYEPELDEGVYAFPRTSLNDGFAIGDIFYQNWQDAEESCEQEYGISKDDWKVIPDPLPNCQQDWIAPVRVIGRNTGTPQWGKLEKLIDGKWVEIELLDGMWAEKNISL</sequence>
<gene>
    <name evidence="1" type="ORF">H6G03_11070</name>
</gene>
<keyword evidence="2" id="KW-1185">Reference proteome</keyword>
<proteinExistence type="predicted"/>
<reference evidence="1" key="1">
    <citation type="journal article" date="2015" name="ISME J.">
        <title>Draft Genome Sequence of Streptomyces incarnatus NRRL8089, which Produces the Nucleoside Antibiotic Sinefungin.</title>
        <authorList>
            <person name="Oshima K."/>
            <person name="Hattori M."/>
            <person name="Shimizu H."/>
            <person name="Fukuda K."/>
            <person name="Nemoto M."/>
            <person name="Inagaki K."/>
            <person name="Tamura T."/>
        </authorList>
    </citation>
    <scope>NUCLEOTIDE SEQUENCE</scope>
    <source>
        <strain evidence="1">FACHB-1375</strain>
    </source>
</reference>
<dbReference type="RefSeq" id="WP_190464448.1">
    <property type="nucleotide sequence ID" value="NZ_JACJPW010000023.1"/>
</dbReference>
<accession>A0A926ZFZ6</accession>
<dbReference type="AlphaFoldDB" id="A0A926ZFZ6"/>
<dbReference type="Proteomes" id="UP000641646">
    <property type="component" value="Unassembled WGS sequence"/>
</dbReference>
<protein>
    <submittedName>
        <fullName evidence="1">Uncharacterized protein</fullName>
    </submittedName>
</protein>
<evidence type="ECO:0000313" key="2">
    <source>
        <dbReference type="Proteomes" id="UP000641646"/>
    </source>
</evidence>
<evidence type="ECO:0000313" key="1">
    <source>
        <dbReference type="EMBL" id="MBD2181643.1"/>
    </source>
</evidence>
<name>A0A926ZFZ6_9CYAN</name>
<reference evidence="1" key="2">
    <citation type="submission" date="2020-08" db="EMBL/GenBank/DDBJ databases">
        <authorList>
            <person name="Chen M."/>
            <person name="Teng W."/>
            <person name="Zhao L."/>
            <person name="Hu C."/>
            <person name="Zhou Y."/>
            <person name="Han B."/>
            <person name="Song L."/>
            <person name="Shu W."/>
        </authorList>
    </citation>
    <scope>NUCLEOTIDE SEQUENCE</scope>
    <source>
        <strain evidence="1">FACHB-1375</strain>
    </source>
</reference>